<gene>
    <name evidence="2" type="ORF">L486_03362</name>
</gene>
<reference evidence="3" key="2">
    <citation type="submission" date="2013-12" db="EMBL/GenBank/DDBJ databases">
        <title>Evolution of pathogenesis and genome organization in the Tremellales.</title>
        <authorList>
            <person name="Cuomo C."/>
            <person name="Litvintseva A."/>
            <person name="Heitman J."/>
            <person name="Chen Y."/>
            <person name="Sun S."/>
            <person name="Springer D."/>
            <person name="Dromer F."/>
            <person name="Young S."/>
            <person name="Zeng Q."/>
            <person name="Chapman S."/>
            <person name="Gujja S."/>
            <person name="Saif S."/>
            <person name="Birren B."/>
        </authorList>
    </citation>
    <scope>NUCLEOTIDE SEQUENCE [LARGE SCALE GENOMIC DNA]</scope>
    <source>
        <strain evidence="3">CBS 10435</strain>
    </source>
</reference>
<protein>
    <submittedName>
        <fullName evidence="2">Uncharacterized protein</fullName>
    </submittedName>
</protein>
<evidence type="ECO:0000313" key="3">
    <source>
        <dbReference type="Proteomes" id="UP000092583"/>
    </source>
</evidence>
<proteinExistence type="predicted"/>
<evidence type="ECO:0000313" key="2">
    <source>
        <dbReference type="EMBL" id="OCF58871.1"/>
    </source>
</evidence>
<dbReference type="AlphaFoldDB" id="A0A1B9ITK6"/>
<evidence type="ECO:0000256" key="1">
    <source>
        <dbReference type="SAM" id="MobiDB-lite"/>
    </source>
</evidence>
<organism evidence="2 3">
    <name type="scientific">Kwoniella mangroviensis CBS 10435</name>
    <dbReference type="NCBI Taxonomy" id="1331196"/>
    <lineage>
        <taxon>Eukaryota</taxon>
        <taxon>Fungi</taxon>
        <taxon>Dikarya</taxon>
        <taxon>Basidiomycota</taxon>
        <taxon>Agaricomycotina</taxon>
        <taxon>Tremellomycetes</taxon>
        <taxon>Tremellales</taxon>
        <taxon>Cryptococcaceae</taxon>
        <taxon>Kwoniella</taxon>
    </lineage>
</organism>
<keyword evidence="3" id="KW-1185">Reference proteome</keyword>
<dbReference type="EMBL" id="KI669461">
    <property type="protein sequence ID" value="OCF58871.1"/>
    <property type="molecule type" value="Genomic_DNA"/>
</dbReference>
<name>A0A1B9ITK6_9TREE</name>
<feature type="region of interest" description="Disordered" evidence="1">
    <location>
        <begin position="9"/>
        <end position="28"/>
    </location>
</feature>
<dbReference type="Proteomes" id="UP000092583">
    <property type="component" value="Unassembled WGS sequence"/>
</dbReference>
<accession>A0A1B9ITK6</accession>
<sequence length="182" mass="20338">MTTIIVGFMGSTGDEDTEDSWESPKTPEGKISYHYTRRGLEETLNMTIPLRCEYSDASGTLKSKEIQGIPLYGSGLTMLEVISDAISRNTYAETKSIEVPLVECFGEKCKNFNKYWDRLPTGVSQAIAGMGDCSFIEVGSFETTEDTQEEYVPLTYTFQRTLGPEVDREWVVIDPEGQEAIV</sequence>
<reference evidence="2 3" key="1">
    <citation type="submission" date="2013-07" db="EMBL/GenBank/DDBJ databases">
        <title>The Genome Sequence of Kwoniella mangroviensis CBS10435.</title>
        <authorList>
            <consortium name="The Broad Institute Genome Sequencing Platform"/>
            <person name="Cuomo C."/>
            <person name="Litvintseva A."/>
            <person name="Chen Y."/>
            <person name="Heitman J."/>
            <person name="Sun S."/>
            <person name="Springer D."/>
            <person name="Dromer F."/>
            <person name="Young S.K."/>
            <person name="Zeng Q."/>
            <person name="Gargeya S."/>
            <person name="Fitzgerald M."/>
            <person name="Abouelleil A."/>
            <person name="Alvarado L."/>
            <person name="Berlin A.M."/>
            <person name="Chapman S.B."/>
            <person name="Dewar J."/>
            <person name="Goldberg J."/>
            <person name="Griggs A."/>
            <person name="Gujja S."/>
            <person name="Hansen M."/>
            <person name="Howarth C."/>
            <person name="Imamovic A."/>
            <person name="Larimer J."/>
            <person name="McCowan C."/>
            <person name="Murphy C."/>
            <person name="Pearson M."/>
            <person name="Priest M."/>
            <person name="Roberts A."/>
            <person name="Saif S."/>
            <person name="Shea T."/>
            <person name="Sykes S."/>
            <person name="Wortman J."/>
            <person name="Nusbaum C."/>
            <person name="Birren B."/>
        </authorList>
    </citation>
    <scope>NUCLEOTIDE SEQUENCE [LARGE SCALE GENOMIC DNA]</scope>
    <source>
        <strain evidence="2 3">CBS 10435</strain>
    </source>
</reference>
<dbReference type="OrthoDB" id="10461911at2759"/>